<evidence type="ECO:0000313" key="1">
    <source>
        <dbReference type="EMBL" id="MPM70830.1"/>
    </source>
</evidence>
<name>A0A645BZ99_9ZZZZ</name>
<gene>
    <name evidence="1" type="ORF">SDC9_117791</name>
</gene>
<dbReference type="AlphaFoldDB" id="A0A645BZ99"/>
<comment type="caution">
    <text evidence="1">The sequence shown here is derived from an EMBL/GenBank/DDBJ whole genome shotgun (WGS) entry which is preliminary data.</text>
</comment>
<protein>
    <submittedName>
        <fullName evidence="1">Uncharacterized protein</fullName>
    </submittedName>
</protein>
<sequence length="273" mass="31411">MSLTNFRRNVDDVADVLLHPCDEEDSLFRPGVKALEVQVSPVHRHDRPRLQLDVLRSAIVMDLRLGDTDERRHVVVVIEKHVNLYSALCSSVVRPWKQRQAERDGRRIEREQFVFEPELRLPRSQMRHRPEACEEFVEEILEKSRRTVLVGIGERAPLRRRLDSQVDELSVAAGQAVDDLPERVRSRKVTEKHRYELCPGSEALGAALCFMFGDKFFKVNGGKDLRKDLTEETRYLYHHDASVFLGCCCVGRHDDIPGSGGFFIPSKSYFGQE</sequence>
<proteinExistence type="predicted"/>
<dbReference type="EMBL" id="VSSQ01023721">
    <property type="protein sequence ID" value="MPM70830.1"/>
    <property type="molecule type" value="Genomic_DNA"/>
</dbReference>
<accession>A0A645BZ99</accession>
<reference evidence="1" key="1">
    <citation type="submission" date="2019-08" db="EMBL/GenBank/DDBJ databases">
        <authorList>
            <person name="Kucharzyk K."/>
            <person name="Murdoch R.W."/>
            <person name="Higgins S."/>
            <person name="Loffler F."/>
        </authorList>
    </citation>
    <scope>NUCLEOTIDE SEQUENCE</scope>
</reference>
<organism evidence="1">
    <name type="scientific">bioreactor metagenome</name>
    <dbReference type="NCBI Taxonomy" id="1076179"/>
    <lineage>
        <taxon>unclassified sequences</taxon>
        <taxon>metagenomes</taxon>
        <taxon>ecological metagenomes</taxon>
    </lineage>
</organism>